<sequence length="69" mass="8173">MSYHPIVLVGGLASQLNSKHHYSQRARKHPIRYPQTLKAMKQLNRNKDLCGRRLRHHQDFPSNNQLCRQ</sequence>
<reference evidence="1" key="1">
    <citation type="submission" date="2018-05" db="EMBL/GenBank/DDBJ databases">
        <title>Effector identification in a new, highly contiguous assembly of the strawberry crown rot pathogen Phytophthora cactorum.</title>
        <authorList>
            <person name="Armitage A.D."/>
            <person name="Nellist C.F."/>
            <person name="Bates H."/>
            <person name="Vickerstaff R.J."/>
            <person name="Harrison R.J."/>
        </authorList>
    </citation>
    <scope>NUCLEOTIDE SEQUENCE</scope>
    <source>
        <strain evidence="1">P421</strain>
    </source>
</reference>
<proteinExistence type="predicted"/>
<organism evidence="1 2">
    <name type="scientific">Phytophthora cactorum</name>
    <dbReference type="NCBI Taxonomy" id="29920"/>
    <lineage>
        <taxon>Eukaryota</taxon>
        <taxon>Sar</taxon>
        <taxon>Stramenopiles</taxon>
        <taxon>Oomycota</taxon>
        <taxon>Peronosporomycetes</taxon>
        <taxon>Peronosporales</taxon>
        <taxon>Peronosporaceae</taxon>
        <taxon>Phytophthora</taxon>
    </lineage>
</organism>
<protein>
    <submittedName>
        <fullName evidence="1">Uncharacterized protein</fullName>
    </submittedName>
</protein>
<gene>
    <name evidence="1" type="ORF">PC129_g9912</name>
</gene>
<name>A0A8T1I7Y9_9STRA</name>
<comment type="caution">
    <text evidence="1">The sequence shown here is derived from an EMBL/GenBank/DDBJ whole genome shotgun (WGS) entry which is preliminary data.</text>
</comment>
<dbReference type="Proteomes" id="UP000760860">
    <property type="component" value="Unassembled WGS sequence"/>
</dbReference>
<dbReference type="AlphaFoldDB" id="A0A8T1I7Y9"/>
<evidence type="ECO:0000313" key="1">
    <source>
        <dbReference type="EMBL" id="KAG3219312.1"/>
    </source>
</evidence>
<evidence type="ECO:0000313" key="2">
    <source>
        <dbReference type="Proteomes" id="UP000760860"/>
    </source>
</evidence>
<dbReference type="EMBL" id="RCMV01000317">
    <property type="protein sequence ID" value="KAG3219312.1"/>
    <property type="molecule type" value="Genomic_DNA"/>
</dbReference>
<accession>A0A8T1I7Y9</accession>